<dbReference type="HAMAP" id="MF_01526">
    <property type="entry name" value="UPF0342"/>
    <property type="match status" value="1"/>
</dbReference>
<dbReference type="Proteomes" id="UP000199433">
    <property type="component" value="Unassembled WGS sequence"/>
</dbReference>
<dbReference type="RefSeq" id="WP_091264719.1">
    <property type="nucleotide sequence ID" value="NZ_FNFK01000003.1"/>
</dbReference>
<organism evidence="2 3">
    <name type="scientific">Alkalibacterium thalassium</name>
    <dbReference type="NCBI Taxonomy" id="426701"/>
    <lineage>
        <taxon>Bacteria</taxon>
        <taxon>Bacillati</taxon>
        <taxon>Bacillota</taxon>
        <taxon>Bacilli</taxon>
        <taxon>Lactobacillales</taxon>
        <taxon>Carnobacteriaceae</taxon>
        <taxon>Alkalibacterium</taxon>
    </lineage>
</organism>
<dbReference type="STRING" id="426701.SAMN04488098_100394"/>
<sequence>MAVNIYDTANHLEQELRNTEEFTTLEAAFGAVKEDEEASRVFNEFRQVQQMIQQKQMMGQEISEEEAAQAQEVSTKISQNEIITKLLEAEKQVGQMIDDINQIVLKPVRELYQ</sequence>
<evidence type="ECO:0000313" key="2">
    <source>
        <dbReference type="EMBL" id="SDJ75607.1"/>
    </source>
</evidence>
<name>A0A1G8WBU5_9LACT</name>
<gene>
    <name evidence="2" type="ORF">SAMN04488098_100394</name>
</gene>
<evidence type="ECO:0000256" key="1">
    <source>
        <dbReference type="HAMAP-Rule" id="MF_01526"/>
    </source>
</evidence>
<dbReference type="SUPFAM" id="SSF158622">
    <property type="entry name" value="YheA/YmcA-like"/>
    <property type="match status" value="1"/>
</dbReference>
<protein>
    <recommendedName>
        <fullName evidence="1">UPF0342 protein SAMN04488098_100394</fullName>
    </recommendedName>
</protein>
<dbReference type="InterPro" id="IPR010368">
    <property type="entry name" value="Com_YlbF"/>
</dbReference>
<dbReference type="AlphaFoldDB" id="A0A1G8WBU5"/>
<comment type="similarity">
    <text evidence="1">Belongs to the UPF0342 family.</text>
</comment>
<keyword evidence="3" id="KW-1185">Reference proteome</keyword>
<dbReference type="InterPro" id="IPR023378">
    <property type="entry name" value="YheA/YmcA-like_dom_sf"/>
</dbReference>
<dbReference type="Pfam" id="PF06133">
    <property type="entry name" value="Com_YlbF"/>
    <property type="match status" value="1"/>
</dbReference>
<dbReference type="OrthoDB" id="9811402at2"/>
<proteinExistence type="inferred from homology"/>
<dbReference type="Gene3D" id="1.20.1500.10">
    <property type="entry name" value="YheA/YmcA-like"/>
    <property type="match status" value="1"/>
</dbReference>
<dbReference type="EMBL" id="FNFK01000003">
    <property type="protein sequence ID" value="SDJ75607.1"/>
    <property type="molecule type" value="Genomic_DNA"/>
</dbReference>
<accession>A0A1G8WBU5</accession>
<evidence type="ECO:0000313" key="3">
    <source>
        <dbReference type="Proteomes" id="UP000199433"/>
    </source>
</evidence>
<reference evidence="3" key="1">
    <citation type="submission" date="2016-10" db="EMBL/GenBank/DDBJ databases">
        <authorList>
            <person name="Varghese N."/>
            <person name="Submissions S."/>
        </authorList>
    </citation>
    <scope>NUCLEOTIDE SEQUENCE [LARGE SCALE GENOMIC DNA]</scope>
    <source>
        <strain evidence="3">DSM 19181</strain>
    </source>
</reference>